<evidence type="ECO:0000313" key="3">
    <source>
        <dbReference type="Proteomes" id="UP000254925"/>
    </source>
</evidence>
<evidence type="ECO:0000259" key="1">
    <source>
        <dbReference type="Pfam" id="PF02602"/>
    </source>
</evidence>
<dbReference type="EMBL" id="QQBB01000001">
    <property type="protein sequence ID" value="RDI62084.1"/>
    <property type="molecule type" value="Genomic_DNA"/>
</dbReference>
<evidence type="ECO:0000313" key="2">
    <source>
        <dbReference type="EMBL" id="RDI62084.1"/>
    </source>
</evidence>
<dbReference type="InterPro" id="IPR003754">
    <property type="entry name" value="4pyrrol_synth_uPrphyn_synth"/>
</dbReference>
<reference evidence="2 3" key="1">
    <citation type="submission" date="2018-07" db="EMBL/GenBank/DDBJ databases">
        <title>Genomic Encyclopedia of Type Strains, Phase IV (KMG-IV): sequencing the most valuable type-strain genomes for metagenomic binning, comparative biology and taxonomic classification.</title>
        <authorList>
            <person name="Goeker M."/>
        </authorList>
    </citation>
    <scope>NUCLEOTIDE SEQUENCE [LARGE SCALE GENOMIC DNA]</scope>
    <source>
        <strain evidence="2 3">DSM 14364</strain>
    </source>
</reference>
<dbReference type="OrthoDB" id="7163809at2"/>
<sequence length="232" mass="24440">MRILVTRSQDDAVRTAGRLAERGHDAVIAPVTEVVPTGDPMPAETWDALVVTSAHAQEALAQIGDRTKPVFAVGPHTASAVREAGFHHVVTADGDAKSMIGVIRDAARSGTTLLHVTARHHKDEPAASLRAAGYRIVQWEAYEAKAVASLQPSAAEALHTGQIGAALHYSRRSATIVLRLTEEAGLTSTLRTFPHLCLSPDVAAPLEGLGIATLQAARPDEEALLALLDGLP</sequence>
<gene>
    <name evidence="2" type="ORF">DES45_101351</name>
</gene>
<dbReference type="RefSeq" id="WP_114768240.1">
    <property type="nucleotide sequence ID" value="NZ_QQBB01000001.1"/>
</dbReference>
<dbReference type="Gene3D" id="3.40.50.10090">
    <property type="match status" value="2"/>
</dbReference>
<accession>A0A370HYN3</accession>
<name>A0A370HYN3_9HYPH</name>
<dbReference type="InterPro" id="IPR036108">
    <property type="entry name" value="4pyrrol_syn_uPrphyn_synt_sf"/>
</dbReference>
<dbReference type="GO" id="GO:0004852">
    <property type="term" value="F:uroporphyrinogen-III synthase activity"/>
    <property type="evidence" value="ECO:0007669"/>
    <property type="project" value="InterPro"/>
</dbReference>
<dbReference type="GO" id="GO:0033014">
    <property type="term" value="P:tetrapyrrole biosynthetic process"/>
    <property type="evidence" value="ECO:0007669"/>
    <property type="project" value="InterPro"/>
</dbReference>
<comment type="caution">
    <text evidence="2">The sequence shown here is derived from an EMBL/GenBank/DDBJ whole genome shotgun (WGS) entry which is preliminary data.</text>
</comment>
<dbReference type="Proteomes" id="UP000254925">
    <property type="component" value="Unassembled WGS sequence"/>
</dbReference>
<dbReference type="SUPFAM" id="SSF69618">
    <property type="entry name" value="HemD-like"/>
    <property type="match status" value="1"/>
</dbReference>
<organism evidence="2 3">
    <name type="scientific">Microvirga subterranea</name>
    <dbReference type="NCBI Taxonomy" id="186651"/>
    <lineage>
        <taxon>Bacteria</taxon>
        <taxon>Pseudomonadati</taxon>
        <taxon>Pseudomonadota</taxon>
        <taxon>Alphaproteobacteria</taxon>
        <taxon>Hyphomicrobiales</taxon>
        <taxon>Methylobacteriaceae</taxon>
        <taxon>Microvirga</taxon>
    </lineage>
</organism>
<dbReference type="Pfam" id="PF02602">
    <property type="entry name" value="HEM4"/>
    <property type="match status" value="1"/>
</dbReference>
<dbReference type="AlphaFoldDB" id="A0A370HYN3"/>
<feature type="domain" description="Tetrapyrrole biosynthesis uroporphyrinogen III synthase" evidence="1">
    <location>
        <begin position="15"/>
        <end position="225"/>
    </location>
</feature>
<keyword evidence="3" id="KW-1185">Reference proteome</keyword>
<protein>
    <submittedName>
        <fullName evidence="2">Uroporphyrinogen-III synthase</fullName>
    </submittedName>
</protein>
<dbReference type="CDD" id="cd06578">
    <property type="entry name" value="HemD"/>
    <property type="match status" value="1"/>
</dbReference>
<proteinExistence type="predicted"/>